<reference evidence="1 2" key="1">
    <citation type="submission" date="2017-02" db="EMBL/GenBank/DDBJ databases">
        <authorList>
            <person name="Peterson S.W."/>
        </authorList>
    </citation>
    <scope>NUCLEOTIDE SEQUENCE [LARGE SCALE GENOMIC DNA]</scope>
    <source>
        <strain evidence="1 2">ATCC 35992</strain>
    </source>
</reference>
<sequence>MKNRNVYRIFTVSGLVLIKMLDTLFKVDRKGKKYEEGIPKTEIDRVIENDVDDFVADEEFGRIDEVGYKDLNVNSYKRKLPRGFRRSSKKTKYAEENNIELADDETFVDGYTKSIKIFK</sequence>
<keyword evidence="2" id="KW-1185">Reference proteome</keyword>
<dbReference type="EMBL" id="FUXZ01000010">
    <property type="protein sequence ID" value="SKA68951.1"/>
    <property type="molecule type" value="Genomic_DNA"/>
</dbReference>
<proteinExistence type="predicted"/>
<accession>A0A1T4VWT9</accession>
<dbReference type="STRING" id="39495.SAMN02745111_01700"/>
<organism evidence="1 2">
    <name type="scientific">Eubacterium uniforme</name>
    <dbReference type="NCBI Taxonomy" id="39495"/>
    <lineage>
        <taxon>Bacteria</taxon>
        <taxon>Bacillati</taxon>
        <taxon>Bacillota</taxon>
        <taxon>Clostridia</taxon>
        <taxon>Eubacteriales</taxon>
        <taxon>Eubacteriaceae</taxon>
        <taxon>Eubacterium</taxon>
    </lineage>
</organism>
<gene>
    <name evidence="1" type="ORF">SAMN02745111_01700</name>
</gene>
<evidence type="ECO:0000313" key="1">
    <source>
        <dbReference type="EMBL" id="SKA68951.1"/>
    </source>
</evidence>
<evidence type="ECO:0000313" key="2">
    <source>
        <dbReference type="Proteomes" id="UP000190814"/>
    </source>
</evidence>
<name>A0A1T4VWT9_9FIRM</name>
<dbReference type="RefSeq" id="WP_078766553.1">
    <property type="nucleotide sequence ID" value="NZ_FUXZ01000010.1"/>
</dbReference>
<dbReference type="AlphaFoldDB" id="A0A1T4VWT9"/>
<dbReference type="Proteomes" id="UP000190814">
    <property type="component" value="Unassembled WGS sequence"/>
</dbReference>
<protein>
    <submittedName>
        <fullName evidence="1">Uncharacterized protein</fullName>
    </submittedName>
</protein>